<dbReference type="PANTHER" id="PTHR45825:SF11">
    <property type="entry name" value="ALPHA AMYLASE DOMAIN-CONTAINING PROTEIN"/>
    <property type="match status" value="1"/>
</dbReference>
<evidence type="ECO:0000256" key="6">
    <source>
        <dbReference type="ARBA" id="ARBA00023056"/>
    </source>
</evidence>
<dbReference type="Proteomes" id="UP000182465">
    <property type="component" value="Unassembled WGS sequence"/>
</dbReference>
<organism evidence="10 11">
    <name type="scientific">Candidatus Kuenenbacteria bacterium CG1_02_38_13</name>
    <dbReference type="NCBI Taxonomy" id="1805235"/>
    <lineage>
        <taxon>Bacteria</taxon>
        <taxon>Candidatus Kueneniibacteriota</taxon>
    </lineage>
</organism>
<dbReference type="Gene3D" id="3.40.50.2000">
    <property type="entry name" value="Glycogen Phosphorylase B"/>
    <property type="match status" value="2"/>
</dbReference>
<evidence type="ECO:0000256" key="7">
    <source>
        <dbReference type="HAMAP-Rule" id="MF_00484"/>
    </source>
</evidence>
<dbReference type="AlphaFoldDB" id="A0A1J4U020"/>
<sequence>MSKKYLNIVSVSSEIDPFSKTGGLADVARSLPKALNRLGHKVICVTPFYGQVIDPKAHNLKIFLEGVEIRIHGNNSVKVNYWAGDLSKGLLVYFIENDKYFSRKKEMKDIYGSAHENARFLLFDLAVLKLLLILKFQPDVIQCHDWHSALIPYLLKREFKGSESLSKTATVLTIHNAIFQFGHNWWEIPVSERYNGKNGLPLFNQPELENVNFLRRGILQADIINTVSETHAEEMLTRDKGQELHQLLKNRQDRFFGIINGIDDKQYNPSDDPGLKVNYNYTQIDRKRENKLFIQKRYGLSEDAEVPLIVMSSRITHQKGFELILEAFKILLRLDIQIIVMGDGDGDYIKELKKMNKQYPKKIAWVSWDQERDYETSLYAGGDMFLLPSNNEPCGVNQMKALRYGCIPIVRSIGGLKDTITNFDFIHRDGNGFTFRTYSPLSLYGAIVRALEYYKDKKIWNKLAQDGMKISFSWNLPAKLYVELFRKAMVVASGKKKSNGKN</sequence>
<comment type="similarity">
    <text evidence="3 7">Belongs to the glycosyltransferase 1 family. Bacterial/plant glycogen synthase subfamily.</text>
</comment>
<dbReference type="HAMAP" id="MF_00484">
    <property type="entry name" value="Glycogen_synth"/>
    <property type="match status" value="1"/>
</dbReference>
<accession>A0A1J4U020</accession>
<dbReference type="InterPro" id="IPR001296">
    <property type="entry name" value="Glyco_trans_1"/>
</dbReference>
<dbReference type="Pfam" id="PF00534">
    <property type="entry name" value="Glycos_transf_1"/>
    <property type="match status" value="1"/>
</dbReference>
<keyword evidence="6 7" id="KW-0320">Glycogen biosynthesis</keyword>
<evidence type="ECO:0000313" key="11">
    <source>
        <dbReference type="Proteomes" id="UP000182465"/>
    </source>
</evidence>
<keyword evidence="5 7" id="KW-0808">Transferase</keyword>
<dbReference type="GO" id="GO:0009011">
    <property type="term" value="F:alpha-1,4-glucan glucosyltransferase (ADP-glucose donor) activity"/>
    <property type="evidence" value="ECO:0007669"/>
    <property type="project" value="UniProtKB-UniRule"/>
</dbReference>
<dbReference type="Pfam" id="PF08323">
    <property type="entry name" value="Glyco_transf_5"/>
    <property type="match status" value="1"/>
</dbReference>
<evidence type="ECO:0000256" key="2">
    <source>
        <dbReference type="ARBA" id="ARBA00002764"/>
    </source>
</evidence>
<dbReference type="InterPro" id="IPR011835">
    <property type="entry name" value="GS/SS"/>
</dbReference>
<gene>
    <name evidence="7" type="primary">glgA</name>
    <name evidence="10" type="ORF">AUJ29_02355</name>
</gene>
<dbReference type="UniPathway" id="UPA00164"/>
<feature type="domain" description="Glycosyl transferase family 1" evidence="8">
    <location>
        <begin position="302"/>
        <end position="462"/>
    </location>
</feature>
<evidence type="ECO:0000256" key="1">
    <source>
        <dbReference type="ARBA" id="ARBA00001478"/>
    </source>
</evidence>
<protein>
    <recommendedName>
        <fullName evidence="7">Glycogen synthase</fullName>
        <ecNumber evidence="7">2.4.1.21</ecNumber>
    </recommendedName>
    <alternativeName>
        <fullName evidence="7">Starch [bacterial glycogen] synthase</fullName>
    </alternativeName>
</protein>
<dbReference type="NCBIfam" id="TIGR02095">
    <property type="entry name" value="glgA"/>
    <property type="match status" value="1"/>
</dbReference>
<evidence type="ECO:0000256" key="5">
    <source>
        <dbReference type="ARBA" id="ARBA00022679"/>
    </source>
</evidence>
<dbReference type="CDD" id="cd03791">
    <property type="entry name" value="GT5_Glycogen_synthase_DULL1-like"/>
    <property type="match status" value="1"/>
</dbReference>
<evidence type="ECO:0000256" key="4">
    <source>
        <dbReference type="ARBA" id="ARBA00022676"/>
    </source>
</evidence>
<feature type="binding site" evidence="7">
    <location>
        <position position="20"/>
    </location>
    <ligand>
        <name>ADP-alpha-D-glucose</name>
        <dbReference type="ChEBI" id="CHEBI:57498"/>
    </ligand>
</feature>
<dbReference type="SUPFAM" id="SSF53756">
    <property type="entry name" value="UDP-Glycosyltransferase/glycogen phosphorylase"/>
    <property type="match status" value="1"/>
</dbReference>
<dbReference type="GO" id="GO:0005978">
    <property type="term" value="P:glycogen biosynthetic process"/>
    <property type="evidence" value="ECO:0007669"/>
    <property type="project" value="UniProtKB-UniRule"/>
</dbReference>
<dbReference type="InterPro" id="IPR013534">
    <property type="entry name" value="Starch_synth_cat_dom"/>
</dbReference>
<dbReference type="GO" id="GO:0004373">
    <property type="term" value="F:alpha-1,4-glucan glucosyltransferase (UDP-glucose donor) activity"/>
    <property type="evidence" value="ECO:0007669"/>
    <property type="project" value="InterPro"/>
</dbReference>
<evidence type="ECO:0000256" key="3">
    <source>
        <dbReference type="ARBA" id="ARBA00010281"/>
    </source>
</evidence>
<dbReference type="PANTHER" id="PTHR45825">
    <property type="entry name" value="GRANULE-BOUND STARCH SYNTHASE 1, CHLOROPLASTIC/AMYLOPLASTIC"/>
    <property type="match status" value="1"/>
</dbReference>
<feature type="domain" description="Starch synthase catalytic" evidence="9">
    <location>
        <begin position="7"/>
        <end position="249"/>
    </location>
</feature>
<comment type="catalytic activity">
    <reaction evidence="1 7">
        <text>[(1-&gt;4)-alpha-D-glucosyl](n) + ADP-alpha-D-glucose = [(1-&gt;4)-alpha-D-glucosyl](n+1) + ADP + H(+)</text>
        <dbReference type="Rhea" id="RHEA:18189"/>
        <dbReference type="Rhea" id="RHEA-COMP:9584"/>
        <dbReference type="Rhea" id="RHEA-COMP:9587"/>
        <dbReference type="ChEBI" id="CHEBI:15378"/>
        <dbReference type="ChEBI" id="CHEBI:15444"/>
        <dbReference type="ChEBI" id="CHEBI:57498"/>
        <dbReference type="ChEBI" id="CHEBI:456216"/>
        <dbReference type="EC" id="2.4.1.21"/>
    </reaction>
</comment>
<name>A0A1J4U020_9BACT</name>
<reference evidence="10 11" key="1">
    <citation type="journal article" date="2016" name="Environ. Microbiol.">
        <title>Genomic resolution of a cold subsurface aquifer community provides metabolic insights for novel microbes adapted to high CO concentrations.</title>
        <authorList>
            <person name="Probst A.J."/>
            <person name="Castelle C.J."/>
            <person name="Singh A."/>
            <person name="Brown C.T."/>
            <person name="Anantharaman K."/>
            <person name="Sharon I."/>
            <person name="Hug L.A."/>
            <person name="Burstein D."/>
            <person name="Emerson J.B."/>
            <person name="Thomas B.C."/>
            <person name="Banfield J.F."/>
        </authorList>
    </citation>
    <scope>NUCLEOTIDE SEQUENCE [LARGE SCALE GENOMIC DNA]</scope>
    <source>
        <strain evidence="10">CG1_02_38_13</strain>
    </source>
</reference>
<comment type="function">
    <text evidence="2 7">Synthesizes alpha-1,4-glucan chains using ADP-glucose.</text>
</comment>
<proteinExistence type="inferred from homology"/>
<evidence type="ECO:0000313" key="10">
    <source>
        <dbReference type="EMBL" id="OIO16745.1"/>
    </source>
</evidence>
<evidence type="ECO:0000259" key="8">
    <source>
        <dbReference type="Pfam" id="PF00534"/>
    </source>
</evidence>
<comment type="pathway">
    <text evidence="7">Glycan biosynthesis; glycogen biosynthesis.</text>
</comment>
<dbReference type="EC" id="2.4.1.21" evidence="7"/>
<dbReference type="EMBL" id="MNVB01000053">
    <property type="protein sequence ID" value="OIO16745.1"/>
    <property type="molecule type" value="Genomic_DNA"/>
</dbReference>
<keyword evidence="4 7" id="KW-0328">Glycosyltransferase</keyword>
<evidence type="ECO:0000259" key="9">
    <source>
        <dbReference type="Pfam" id="PF08323"/>
    </source>
</evidence>
<comment type="caution">
    <text evidence="10">The sequence shown here is derived from an EMBL/GenBank/DDBJ whole genome shotgun (WGS) entry which is preliminary data.</text>
</comment>